<dbReference type="AlphaFoldDB" id="A0A8B6E181"/>
<accession>A0A8B6E181</accession>
<dbReference type="Proteomes" id="UP000596742">
    <property type="component" value="Unassembled WGS sequence"/>
</dbReference>
<evidence type="ECO:0000256" key="2">
    <source>
        <dbReference type="SAM" id="MobiDB-lite"/>
    </source>
</evidence>
<keyword evidence="1" id="KW-0802">TPR repeat</keyword>
<feature type="compositionally biased region" description="Polar residues" evidence="2">
    <location>
        <begin position="84"/>
        <end position="101"/>
    </location>
</feature>
<dbReference type="EMBL" id="UYJE01004355">
    <property type="protein sequence ID" value="VDI27420.1"/>
    <property type="molecule type" value="Genomic_DNA"/>
</dbReference>
<comment type="caution">
    <text evidence="3">The sequence shown here is derived from an EMBL/GenBank/DDBJ whole genome shotgun (WGS) entry which is preliminary data.</text>
</comment>
<evidence type="ECO:0000256" key="1">
    <source>
        <dbReference type="PROSITE-ProRule" id="PRU00339"/>
    </source>
</evidence>
<reference evidence="3" key="1">
    <citation type="submission" date="2018-11" db="EMBL/GenBank/DDBJ databases">
        <authorList>
            <person name="Alioto T."/>
            <person name="Alioto T."/>
        </authorList>
    </citation>
    <scope>NUCLEOTIDE SEQUENCE</scope>
</reference>
<organism evidence="3 4">
    <name type="scientific">Mytilus galloprovincialis</name>
    <name type="common">Mediterranean mussel</name>
    <dbReference type="NCBI Taxonomy" id="29158"/>
    <lineage>
        <taxon>Eukaryota</taxon>
        <taxon>Metazoa</taxon>
        <taxon>Spiralia</taxon>
        <taxon>Lophotrochozoa</taxon>
        <taxon>Mollusca</taxon>
        <taxon>Bivalvia</taxon>
        <taxon>Autobranchia</taxon>
        <taxon>Pteriomorphia</taxon>
        <taxon>Mytilida</taxon>
        <taxon>Mytiloidea</taxon>
        <taxon>Mytilidae</taxon>
        <taxon>Mytilinae</taxon>
        <taxon>Mytilus</taxon>
    </lineage>
</organism>
<dbReference type="Gene3D" id="1.25.40.10">
    <property type="entry name" value="Tetratricopeptide repeat domain"/>
    <property type="match status" value="1"/>
</dbReference>
<proteinExistence type="predicted"/>
<protein>
    <submittedName>
        <fullName evidence="3">Uncharacterized protein</fullName>
    </submittedName>
</protein>
<keyword evidence="4" id="KW-1185">Reference proteome</keyword>
<feature type="repeat" description="TPR" evidence="1">
    <location>
        <begin position="117"/>
        <end position="150"/>
    </location>
</feature>
<feature type="region of interest" description="Disordered" evidence="2">
    <location>
        <begin position="84"/>
        <end position="109"/>
    </location>
</feature>
<evidence type="ECO:0000313" key="4">
    <source>
        <dbReference type="Proteomes" id="UP000596742"/>
    </source>
</evidence>
<dbReference type="SUPFAM" id="SSF48452">
    <property type="entry name" value="TPR-like"/>
    <property type="match status" value="1"/>
</dbReference>
<dbReference type="PROSITE" id="PS50005">
    <property type="entry name" value="TPR"/>
    <property type="match status" value="1"/>
</dbReference>
<name>A0A8B6E181_MYTGA</name>
<dbReference type="InterPro" id="IPR019734">
    <property type="entry name" value="TPR_rpt"/>
</dbReference>
<dbReference type="InterPro" id="IPR011990">
    <property type="entry name" value="TPR-like_helical_dom_sf"/>
</dbReference>
<evidence type="ECO:0000313" key="3">
    <source>
        <dbReference type="EMBL" id="VDI27420.1"/>
    </source>
</evidence>
<sequence>MTLIDIFTYIKGDRSRSSSTDTPGENLSGEDQEIYNQMISGARNLVEQGNIKEALDLNKEALKIHHNEKLARKITKMEMFLKTSGNQGTGNVKSQGQSGTPDTAHKESISDDNNEIFSQLIQTAKQYTEKGQIKDALELYREALQINPGHDKLAKRIAKIEVFISLSFLLTFVM</sequence>
<gene>
    <name evidence="3" type="ORF">MGAL_10B011882</name>
</gene>